<dbReference type="SUPFAM" id="SSF51735">
    <property type="entry name" value="NAD(P)-binding Rossmann-fold domains"/>
    <property type="match status" value="1"/>
</dbReference>
<dbReference type="SMART" id="SM00822">
    <property type="entry name" value="PKS_KR"/>
    <property type="match status" value="1"/>
</dbReference>
<dbReference type="FunFam" id="3.40.50.720:FF:000037">
    <property type="entry name" value="3-oxoacyl-[acyl-carrier-protein] reductase FabG"/>
    <property type="match status" value="1"/>
</dbReference>
<organism evidence="15 16">
    <name type="scientific">Candidatus Aquicultor primus</name>
    <dbReference type="NCBI Taxonomy" id="1797195"/>
    <lineage>
        <taxon>Bacteria</taxon>
        <taxon>Bacillati</taxon>
        <taxon>Actinomycetota</taxon>
        <taxon>Candidatus Aquicultoria</taxon>
        <taxon>Candidatus Aquicultorales</taxon>
        <taxon>Candidatus Aquicultoraceae</taxon>
        <taxon>Candidatus Aquicultor</taxon>
    </lineage>
</organism>
<dbReference type="PRINTS" id="PR00081">
    <property type="entry name" value="GDHRDH"/>
</dbReference>
<evidence type="ECO:0000256" key="8">
    <source>
        <dbReference type="ARBA" id="ARBA00023098"/>
    </source>
</evidence>
<evidence type="ECO:0000256" key="6">
    <source>
        <dbReference type="ARBA" id="ARBA00022857"/>
    </source>
</evidence>
<evidence type="ECO:0000256" key="2">
    <source>
        <dbReference type="ARBA" id="ARBA00006484"/>
    </source>
</evidence>
<evidence type="ECO:0000256" key="3">
    <source>
        <dbReference type="ARBA" id="ARBA00012948"/>
    </source>
</evidence>
<accession>A0A1F2UPD9</accession>
<dbReference type="PRINTS" id="PR00080">
    <property type="entry name" value="SDRFAMILY"/>
</dbReference>
<comment type="pathway">
    <text evidence="1 13">Lipid metabolism; fatty acid biosynthesis.</text>
</comment>
<dbReference type="GO" id="GO:0006633">
    <property type="term" value="P:fatty acid biosynthetic process"/>
    <property type="evidence" value="ECO:0007669"/>
    <property type="project" value="UniProtKB-UniPathway"/>
</dbReference>
<feature type="domain" description="Ketoreductase" evidence="14">
    <location>
        <begin position="6"/>
        <end position="190"/>
    </location>
</feature>
<sequence>MRLKGKIALVTGGSRGIGAAICERLARDGASIAFTGRDARAADNVLKSLAGHGADAFFYEADVTDRKRIEAVVAEVNAKFGSLDIVVNNAGIARDGLFIRLKEDDWNTVIETNLTGIFNVTQASSRIMLKKKTGSIINISSVVGLTGNAGQANYAASKAGIIGLTKALAKEFASRNLRVNAIAPGFIETEMTQDIKDNIRQSYLDRIPLGCFGKPDDVAAAVAFLSSDDAGYITGQVLVVDGGMVM</sequence>
<keyword evidence="4 13" id="KW-0444">Lipid biosynthesis</keyword>
<evidence type="ECO:0000313" key="15">
    <source>
        <dbReference type="EMBL" id="OFW32453.1"/>
    </source>
</evidence>
<dbReference type="GO" id="GO:0004316">
    <property type="term" value="F:3-oxoacyl-[acyl-carrier-protein] reductase (NADPH) activity"/>
    <property type="evidence" value="ECO:0007669"/>
    <property type="project" value="UniProtKB-UniRule"/>
</dbReference>
<evidence type="ECO:0000256" key="10">
    <source>
        <dbReference type="ARBA" id="ARBA00048508"/>
    </source>
</evidence>
<dbReference type="InterPro" id="IPR036291">
    <property type="entry name" value="NAD(P)-bd_dom_sf"/>
</dbReference>
<feature type="binding site" evidence="12">
    <location>
        <begin position="154"/>
        <end position="158"/>
    </location>
    <ligand>
        <name>NADP(+)</name>
        <dbReference type="ChEBI" id="CHEBI:58349"/>
    </ligand>
</feature>
<evidence type="ECO:0000256" key="9">
    <source>
        <dbReference type="ARBA" id="ARBA00023160"/>
    </source>
</evidence>
<keyword evidence="6 12" id="KW-0521">NADP</keyword>
<comment type="caution">
    <text evidence="15">The sequence shown here is derived from an EMBL/GenBank/DDBJ whole genome shotgun (WGS) entry which is preliminary data.</text>
</comment>
<dbReference type="PANTHER" id="PTHR42879">
    <property type="entry name" value="3-OXOACYL-(ACYL-CARRIER-PROTEIN) REDUCTASE"/>
    <property type="match status" value="1"/>
</dbReference>
<comment type="similarity">
    <text evidence="2 13">Belongs to the short-chain dehydrogenases/reductases (SDR) family.</text>
</comment>
<dbReference type="InterPro" id="IPR057326">
    <property type="entry name" value="KR_dom"/>
</dbReference>
<evidence type="ECO:0000313" key="16">
    <source>
        <dbReference type="Proteomes" id="UP000178086"/>
    </source>
</evidence>
<comment type="catalytic activity">
    <reaction evidence="10 13">
        <text>a (3R)-hydroxyacyl-[ACP] + NADP(+) = a 3-oxoacyl-[ACP] + NADPH + H(+)</text>
        <dbReference type="Rhea" id="RHEA:17397"/>
        <dbReference type="Rhea" id="RHEA-COMP:9916"/>
        <dbReference type="Rhea" id="RHEA-COMP:9945"/>
        <dbReference type="ChEBI" id="CHEBI:15378"/>
        <dbReference type="ChEBI" id="CHEBI:57783"/>
        <dbReference type="ChEBI" id="CHEBI:58349"/>
        <dbReference type="ChEBI" id="CHEBI:78776"/>
        <dbReference type="ChEBI" id="CHEBI:78827"/>
        <dbReference type="EC" id="1.1.1.100"/>
    </reaction>
</comment>
<dbReference type="InterPro" id="IPR020904">
    <property type="entry name" value="Sc_DH/Rdtase_CS"/>
</dbReference>
<evidence type="ECO:0000256" key="7">
    <source>
        <dbReference type="ARBA" id="ARBA00023002"/>
    </source>
</evidence>
<evidence type="ECO:0000256" key="1">
    <source>
        <dbReference type="ARBA" id="ARBA00005194"/>
    </source>
</evidence>
<evidence type="ECO:0000256" key="12">
    <source>
        <dbReference type="PIRSR" id="PIRSR611284-2"/>
    </source>
</evidence>
<dbReference type="EC" id="1.1.1.100" evidence="3 13"/>
<dbReference type="EMBL" id="MELI01000095">
    <property type="protein sequence ID" value="OFW32453.1"/>
    <property type="molecule type" value="Genomic_DNA"/>
</dbReference>
<dbReference type="NCBIfam" id="NF009466">
    <property type="entry name" value="PRK12826.1-2"/>
    <property type="match status" value="1"/>
</dbReference>
<keyword evidence="9 13" id="KW-0275">Fatty acid biosynthesis</keyword>
<feature type="binding site" evidence="12">
    <location>
        <position position="187"/>
    </location>
    <ligand>
        <name>NADP(+)</name>
        <dbReference type="ChEBI" id="CHEBI:58349"/>
    </ligand>
</feature>
<dbReference type="NCBIfam" id="TIGR01830">
    <property type="entry name" value="3oxo_ACP_reduc"/>
    <property type="match status" value="1"/>
</dbReference>
<protein>
    <recommendedName>
        <fullName evidence="3 13">3-oxoacyl-[acyl-carrier-protein] reductase</fullName>
        <ecNumber evidence="3 13">1.1.1.100</ecNumber>
    </recommendedName>
</protein>
<dbReference type="GO" id="GO:0051287">
    <property type="term" value="F:NAD binding"/>
    <property type="evidence" value="ECO:0007669"/>
    <property type="project" value="UniProtKB-UniRule"/>
</dbReference>
<dbReference type="InterPro" id="IPR002347">
    <property type="entry name" value="SDR_fam"/>
</dbReference>
<dbReference type="PROSITE" id="PS00061">
    <property type="entry name" value="ADH_SHORT"/>
    <property type="match status" value="1"/>
</dbReference>
<dbReference type="UniPathway" id="UPA00094"/>
<feature type="binding site" evidence="12">
    <location>
        <position position="89"/>
    </location>
    <ligand>
        <name>NADP(+)</name>
        <dbReference type="ChEBI" id="CHEBI:58349"/>
    </ligand>
</feature>
<dbReference type="Gene3D" id="3.40.50.720">
    <property type="entry name" value="NAD(P)-binding Rossmann-like Domain"/>
    <property type="match status" value="1"/>
</dbReference>
<reference evidence="15 16" key="1">
    <citation type="journal article" date="2016" name="Nat. Commun.">
        <title>Thousands of microbial genomes shed light on interconnected biogeochemical processes in an aquifer system.</title>
        <authorList>
            <person name="Anantharaman K."/>
            <person name="Brown C.T."/>
            <person name="Hug L.A."/>
            <person name="Sharon I."/>
            <person name="Castelle C.J."/>
            <person name="Probst A.J."/>
            <person name="Thomas B.C."/>
            <person name="Singh A."/>
            <person name="Wilkins M.J."/>
            <person name="Karaoz U."/>
            <person name="Brodie E.L."/>
            <person name="Williams K.H."/>
            <person name="Hubbard S.S."/>
            <person name="Banfield J.F."/>
        </authorList>
    </citation>
    <scope>NUCLEOTIDE SEQUENCE [LARGE SCALE GENOMIC DNA]</scope>
</reference>
<proteinExistence type="inferred from homology"/>
<comment type="function">
    <text evidence="13">Catalyzes the NADPH-dependent reduction of beta-ketoacyl-ACP substrates to beta-hydroxyacyl-ACP products, the first reductive step in the elongation cycle of fatty acid biosynthesis.</text>
</comment>
<evidence type="ECO:0000256" key="13">
    <source>
        <dbReference type="RuleBase" id="RU366074"/>
    </source>
</evidence>
<dbReference type="PANTHER" id="PTHR42879:SF2">
    <property type="entry name" value="3-OXOACYL-[ACYL-CARRIER-PROTEIN] REDUCTASE FABG"/>
    <property type="match status" value="1"/>
</dbReference>
<comment type="subunit">
    <text evidence="13">Homotetramer.</text>
</comment>
<evidence type="ECO:0000256" key="11">
    <source>
        <dbReference type="PIRSR" id="PIRSR611284-1"/>
    </source>
</evidence>
<evidence type="ECO:0000256" key="4">
    <source>
        <dbReference type="ARBA" id="ARBA00022516"/>
    </source>
</evidence>
<dbReference type="InterPro" id="IPR011284">
    <property type="entry name" value="3oxo_ACP_reduc"/>
</dbReference>
<dbReference type="Pfam" id="PF13561">
    <property type="entry name" value="adh_short_C2"/>
    <property type="match status" value="1"/>
</dbReference>
<feature type="binding site" evidence="12">
    <location>
        <begin position="12"/>
        <end position="15"/>
    </location>
    <ligand>
        <name>NADP(+)</name>
        <dbReference type="ChEBI" id="CHEBI:58349"/>
    </ligand>
</feature>
<keyword evidence="5 13" id="KW-0276">Fatty acid metabolism</keyword>
<name>A0A1F2UPD9_9ACTN</name>
<dbReference type="AlphaFoldDB" id="A0A1F2UPD9"/>
<evidence type="ECO:0000256" key="5">
    <source>
        <dbReference type="ARBA" id="ARBA00022832"/>
    </source>
</evidence>
<feature type="active site" description="Proton acceptor" evidence="11">
    <location>
        <position position="154"/>
    </location>
</feature>
<dbReference type="InterPro" id="IPR050259">
    <property type="entry name" value="SDR"/>
</dbReference>
<dbReference type="CDD" id="cd05333">
    <property type="entry name" value="BKR_SDR_c"/>
    <property type="match status" value="1"/>
</dbReference>
<gene>
    <name evidence="15" type="ORF">A2074_03695</name>
</gene>
<keyword evidence="8 13" id="KW-0443">Lipid metabolism</keyword>
<dbReference type="Proteomes" id="UP000178086">
    <property type="component" value="Unassembled WGS sequence"/>
</dbReference>
<dbReference type="NCBIfam" id="NF005559">
    <property type="entry name" value="PRK07231.1"/>
    <property type="match status" value="1"/>
</dbReference>
<keyword evidence="7 13" id="KW-0560">Oxidoreductase</keyword>
<evidence type="ECO:0000259" key="14">
    <source>
        <dbReference type="SMART" id="SM00822"/>
    </source>
</evidence>